<keyword evidence="5" id="KW-0378">Hydrolase</keyword>
<name>A0A0F7S5K6_9BASI</name>
<dbReference type="GO" id="GO:0000118">
    <property type="term" value="C:histone deacetylase complex"/>
    <property type="evidence" value="ECO:0007669"/>
    <property type="project" value="TreeGrafter"/>
</dbReference>
<organism evidence="14 15">
    <name type="scientific">Sporisorium scitamineum</name>
    <dbReference type="NCBI Taxonomy" id="49012"/>
    <lineage>
        <taxon>Eukaryota</taxon>
        <taxon>Fungi</taxon>
        <taxon>Dikarya</taxon>
        <taxon>Basidiomycota</taxon>
        <taxon>Ustilaginomycotina</taxon>
        <taxon>Ustilaginomycetes</taxon>
        <taxon>Ustilaginales</taxon>
        <taxon>Ustilaginaceae</taxon>
        <taxon>Sporisorium</taxon>
    </lineage>
</organism>
<accession>A0A0F7S5K6</accession>
<dbReference type="InterPro" id="IPR019154">
    <property type="entry name" value="Arb2-like_domain"/>
</dbReference>
<evidence type="ECO:0000313" key="15">
    <source>
        <dbReference type="Proteomes" id="UP000242770"/>
    </source>
</evidence>
<dbReference type="Proteomes" id="UP000242770">
    <property type="component" value="Unassembled WGS sequence"/>
</dbReference>
<evidence type="ECO:0000313" key="13">
    <source>
        <dbReference type="EMBL" id="CDU26079.1"/>
    </source>
</evidence>
<evidence type="ECO:0000256" key="9">
    <source>
        <dbReference type="ARBA" id="ARBA00023242"/>
    </source>
</evidence>
<feature type="compositionally biased region" description="Acidic residues" evidence="10">
    <location>
        <begin position="17"/>
        <end position="26"/>
    </location>
</feature>
<evidence type="ECO:0000256" key="5">
    <source>
        <dbReference type="ARBA" id="ARBA00022801"/>
    </source>
</evidence>
<feature type="domain" description="Arb2-like" evidence="12">
    <location>
        <begin position="470"/>
        <end position="727"/>
    </location>
</feature>
<evidence type="ECO:0000256" key="1">
    <source>
        <dbReference type="ARBA" id="ARBA00004123"/>
    </source>
</evidence>
<dbReference type="InterPro" id="IPR023801">
    <property type="entry name" value="His_deacetylse_dom"/>
</dbReference>
<dbReference type="STRING" id="49012.A0A0F7S5K6"/>
<dbReference type="EMBL" id="CCFA01000182">
    <property type="protein sequence ID" value="CDW94321.1"/>
    <property type="molecule type" value="Genomic_DNA"/>
</dbReference>
<dbReference type="Pfam" id="PF09757">
    <property type="entry name" value="Arb2-like"/>
    <property type="match status" value="1"/>
</dbReference>
<evidence type="ECO:0000256" key="2">
    <source>
        <dbReference type="ARBA" id="ARBA00007738"/>
    </source>
</evidence>
<keyword evidence="15" id="KW-1185">Reference proteome</keyword>
<reference evidence="15" key="2">
    <citation type="submission" date="2014-06" db="EMBL/GenBank/DDBJ databases">
        <authorList>
            <person name="Berkman P.J."/>
        </authorList>
    </citation>
    <scope>NUCLEOTIDE SEQUENCE [LARGE SCALE GENOMIC DNA]</scope>
</reference>
<proteinExistence type="inferred from homology"/>
<dbReference type="PANTHER" id="PTHR10625">
    <property type="entry name" value="HISTONE DEACETYLASE HDAC1-RELATED"/>
    <property type="match status" value="1"/>
</dbReference>
<feature type="domain" description="Histone deacetylase" evidence="11">
    <location>
        <begin position="103"/>
        <end position="405"/>
    </location>
</feature>
<sequence length="739" mass="81388">MSESSRSPAIPRRDEPIQIDDDDGDDIVPIQPSSRPAVHSPATSLRDVTPAMSVQTDTTGSNDPVNEFDAGNAGPPSTLDRYRTGYVYSSEMMLHVNPIDPEHPERPLRIWKIYLKFKHRDLFSRMKRIPIREVTEDEVKLVHQQGIWQGVTQSARFHSDLLKEQVLMLESTSSLYLNEHSAFAARLSCGGAIDLCDAVASGRIQNGFAIVRPPGHHAEPDKSMGFCFFNNVAVATRHVMRKHEHINKVLILDWDVHHGNGTQKAFESDADVLYISLHRYDEDGSFYPGSTYGNYDSHGTGAGEGKSVNVPWPTHGMGDADYLYAFYHLVMPIAHEFRPDLVIVSAGFDAADGDHIGLNKVSPGGFAQMTHQLTSLCQGKVAVVLEGGYNPDAVASSALAVTEVLLSLNTAEPRGTVASSIAAKTVRQVIRHHKRYWTSLRAPDLEADDVDLTAANPPPSVNAIELLAAYRNTVIAEEYDLMEVPLYDSDHSDFSGHVLCSEGILDHFSTIIFFVHDMGNWRSERPRSSSTFEQGAMQLVDASKCVMDYARTRGYGLVDVNIVRQFPATNPILPEGSRDAVQHGDVEGLRQALGAAAFIWDNLVAIVRHPSRGPCKVVLMGFGTGCNVLTHLIDEKEVKSRVQAIVNVVGYNKMPSISVAADLEKKKWYYKATKVLAPADHRHLLERGDAAPLKRYGRITPIHDMAPINILSANMASIETFIEKKLAAAKKSSTTNNVA</sequence>
<evidence type="ECO:0000259" key="11">
    <source>
        <dbReference type="Pfam" id="PF00850"/>
    </source>
</evidence>
<keyword evidence="6" id="KW-0156">Chromatin regulator</keyword>
<dbReference type="PRINTS" id="PR01270">
    <property type="entry name" value="HDASUPER"/>
</dbReference>
<dbReference type="EC" id="3.5.1.98" evidence="3"/>
<dbReference type="InterPro" id="IPR037138">
    <property type="entry name" value="His_deacetylse_dom_sf"/>
</dbReference>
<evidence type="ECO:0000256" key="7">
    <source>
        <dbReference type="ARBA" id="ARBA00023015"/>
    </source>
</evidence>
<evidence type="ECO:0000256" key="10">
    <source>
        <dbReference type="SAM" id="MobiDB-lite"/>
    </source>
</evidence>
<dbReference type="SUPFAM" id="SSF52768">
    <property type="entry name" value="Arginase/deacetylase"/>
    <property type="match status" value="1"/>
</dbReference>
<evidence type="ECO:0000256" key="6">
    <source>
        <dbReference type="ARBA" id="ARBA00022853"/>
    </source>
</evidence>
<dbReference type="GO" id="GO:0141221">
    <property type="term" value="F:histone deacetylase activity, hydrolytic mechanism"/>
    <property type="evidence" value="ECO:0007669"/>
    <property type="project" value="UniProtKB-EC"/>
</dbReference>
<evidence type="ECO:0000313" key="14">
    <source>
        <dbReference type="EMBL" id="CDW94321.1"/>
    </source>
</evidence>
<comment type="subcellular location">
    <subcellularLocation>
        <location evidence="1">Nucleus</location>
    </subcellularLocation>
</comment>
<dbReference type="AlphaFoldDB" id="A0A0F7S5K6"/>
<dbReference type="InterPro" id="IPR000286">
    <property type="entry name" value="HDACs"/>
</dbReference>
<evidence type="ECO:0000256" key="8">
    <source>
        <dbReference type="ARBA" id="ARBA00023163"/>
    </source>
</evidence>
<keyword evidence="9" id="KW-0539">Nucleus</keyword>
<dbReference type="Pfam" id="PF00850">
    <property type="entry name" value="Hist_deacetyl"/>
    <property type="match status" value="1"/>
</dbReference>
<feature type="region of interest" description="Disordered" evidence="10">
    <location>
        <begin position="1"/>
        <end position="79"/>
    </location>
</feature>
<evidence type="ECO:0000256" key="4">
    <source>
        <dbReference type="ARBA" id="ARBA00022491"/>
    </source>
</evidence>
<evidence type="ECO:0000259" key="12">
    <source>
        <dbReference type="Pfam" id="PF09757"/>
    </source>
</evidence>
<dbReference type="Gene3D" id="3.40.800.20">
    <property type="entry name" value="Histone deacetylase domain"/>
    <property type="match status" value="1"/>
</dbReference>
<keyword evidence="7" id="KW-0805">Transcription regulation</keyword>
<keyword evidence="4" id="KW-0678">Repressor</keyword>
<feature type="compositionally biased region" description="Polar residues" evidence="10">
    <location>
        <begin position="52"/>
        <end position="64"/>
    </location>
</feature>
<dbReference type="EMBL" id="LK056692">
    <property type="protein sequence ID" value="CDU26079.1"/>
    <property type="molecule type" value="Genomic_DNA"/>
</dbReference>
<reference evidence="13" key="3">
    <citation type="submission" date="2014-06" db="EMBL/GenBank/DDBJ databases">
        <authorList>
            <person name="Ju J."/>
            <person name="Zhang J."/>
        </authorList>
    </citation>
    <scope>NUCLEOTIDE SEQUENCE</scope>
    <source>
        <strain evidence="13">SscI8</strain>
    </source>
</reference>
<protein>
    <recommendedName>
        <fullName evidence="3">histone deacetylase</fullName>
        <ecNumber evidence="3">3.5.1.98</ecNumber>
    </recommendedName>
</protein>
<dbReference type="OrthoDB" id="424012at2759"/>
<keyword evidence="8" id="KW-0804">Transcription</keyword>
<evidence type="ECO:0000256" key="3">
    <source>
        <dbReference type="ARBA" id="ARBA00012111"/>
    </source>
</evidence>
<dbReference type="GO" id="GO:0040029">
    <property type="term" value="P:epigenetic regulation of gene expression"/>
    <property type="evidence" value="ECO:0007669"/>
    <property type="project" value="TreeGrafter"/>
</dbReference>
<reference evidence="14" key="1">
    <citation type="submission" date="2014-06" db="EMBL/GenBank/DDBJ databases">
        <authorList>
            <person name="Berkman J.Paul."/>
        </authorList>
    </citation>
    <scope>NUCLEOTIDE SEQUENCE [LARGE SCALE GENOMIC DNA]</scope>
</reference>
<comment type="similarity">
    <text evidence="2">Belongs to the histone deacetylase family. HD type 2 subfamily.</text>
</comment>
<gene>
    <name evidence="14" type="primary">SSCI02740.1</name>
    <name evidence="13" type="ORF">SPSC_06246</name>
</gene>
<dbReference type="InterPro" id="IPR023696">
    <property type="entry name" value="Ureohydrolase_dom_sf"/>
</dbReference>
<dbReference type="PANTHER" id="PTHR10625:SF5">
    <property type="entry name" value="HISTONE DEACETYLASE"/>
    <property type="match status" value="1"/>
</dbReference>